<evidence type="ECO:0000313" key="1">
    <source>
        <dbReference type="EMBL" id="TCD71691.1"/>
    </source>
</evidence>
<gene>
    <name evidence="1" type="ORF">EIP91_005457</name>
</gene>
<name>A0A4R0RS67_9APHY</name>
<dbReference type="AlphaFoldDB" id="A0A4R0RS67"/>
<dbReference type="EMBL" id="RWJN01000003">
    <property type="protein sequence ID" value="TCD71691.1"/>
    <property type="molecule type" value="Genomic_DNA"/>
</dbReference>
<organism evidence="1 2">
    <name type="scientific">Steccherinum ochraceum</name>
    <dbReference type="NCBI Taxonomy" id="92696"/>
    <lineage>
        <taxon>Eukaryota</taxon>
        <taxon>Fungi</taxon>
        <taxon>Dikarya</taxon>
        <taxon>Basidiomycota</taxon>
        <taxon>Agaricomycotina</taxon>
        <taxon>Agaricomycetes</taxon>
        <taxon>Polyporales</taxon>
        <taxon>Steccherinaceae</taxon>
        <taxon>Steccherinum</taxon>
    </lineage>
</organism>
<protein>
    <submittedName>
        <fullName evidence="1">Uncharacterized protein</fullName>
    </submittedName>
</protein>
<keyword evidence="2" id="KW-1185">Reference proteome</keyword>
<dbReference type="Proteomes" id="UP000292702">
    <property type="component" value="Unassembled WGS sequence"/>
</dbReference>
<sequence>MFGRKSASNSRTIPATSLPLLPATVPSTKALLISDSIVPSTYATELEYLKHGYALYEPHCEPDTSSGWGRVGIVIGDIGFISGGKFTRMHNAIRFQDYTDRVFPQPQSWRMSEQDGLEDVTTDEYLPGQTFCSEGVAALDQMVERTPGWYMRYLELSYTSPLSHDRKEPAHGAVLYSPDPAKKHELKQKDPNARHLENFAIQVYESWERGTDESVAKLRRKHGSIRPILVCGTVKVARWCNVVWFDKARLTAPLELPPEVKDLSSKIFGLGLKVFLPMQRPIADYTVINRGSLRVKREPLSVPVDFRQVPLPMPEPLSRVLRDLALERSNESMKPVVSFRPMQDAQISSIPSLSRSSTFDLKVPESPTGTALKNKILPRSDDPWDQTIFIDFVEYLPRNSRTVPLKARAEPVNLPRHDDDDESPAVLSFDHDDAEEPITPLQHLLRYILKNSDVDGAVARHKDLYEVVGDCKWPSDFAQFFAMTQPPIDTFISSCNGKKIGVPRRDSGRLHAQPVVADAVAATPLISESSPPSPRQSAFDLFASSGKRGVFNMFDRSTCSALREIDLSRLVYSSPSTVPIFAHLTYFHDPFDASRNVHSRSSHDILDHANRLPRLLLCN</sequence>
<comment type="caution">
    <text evidence="1">The sequence shown here is derived from an EMBL/GenBank/DDBJ whole genome shotgun (WGS) entry which is preliminary data.</text>
</comment>
<dbReference type="OrthoDB" id="3222453at2759"/>
<proteinExistence type="predicted"/>
<accession>A0A4R0RS67</accession>
<evidence type="ECO:0000313" key="2">
    <source>
        <dbReference type="Proteomes" id="UP000292702"/>
    </source>
</evidence>
<reference evidence="1 2" key="1">
    <citation type="submission" date="2018-11" db="EMBL/GenBank/DDBJ databases">
        <title>Genome assembly of Steccherinum ochraceum LE-BIN_3174, the white-rot fungus of the Steccherinaceae family (The Residual Polyporoid clade, Polyporales, Basidiomycota).</title>
        <authorList>
            <person name="Fedorova T.V."/>
            <person name="Glazunova O.A."/>
            <person name="Landesman E.O."/>
            <person name="Moiseenko K.V."/>
            <person name="Psurtseva N.V."/>
            <person name="Savinova O.S."/>
            <person name="Shakhova N.V."/>
            <person name="Tyazhelova T.V."/>
            <person name="Vasina D.V."/>
        </authorList>
    </citation>
    <scope>NUCLEOTIDE SEQUENCE [LARGE SCALE GENOMIC DNA]</scope>
    <source>
        <strain evidence="1 2">LE-BIN_3174</strain>
    </source>
</reference>